<accession>A0A3S4BLQ6</accession>
<sequence length="89" mass="8933">MKGTADMAATSYQPGAAAQAAPARCTNVYAAAALAFGMVGAVVLSVICAIAALAQSRTSDDGRGEAIAGLVISAGWVSVLFVLTHWHVI</sequence>
<name>A0A3S4BLQ6_9MYCO</name>
<protein>
    <recommendedName>
        <fullName evidence="4">DUF4190 domain-containing protein</fullName>
    </recommendedName>
</protein>
<dbReference type="EMBL" id="LR130759">
    <property type="protein sequence ID" value="VDM90968.1"/>
    <property type="molecule type" value="Genomic_DNA"/>
</dbReference>
<organism evidence="2 3">
    <name type="scientific">Mycobacterium basiliense</name>
    <dbReference type="NCBI Taxonomy" id="2094119"/>
    <lineage>
        <taxon>Bacteria</taxon>
        <taxon>Bacillati</taxon>
        <taxon>Actinomycetota</taxon>
        <taxon>Actinomycetes</taxon>
        <taxon>Mycobacteriales</taxon>
        <taxon>Mycobacteriaceae</taxon>
        <taxon>Mycobacterium</taxon>
    </lineage>
</organism>
<reference evidence="3" key="1">
    <citation type="submission" date="2018-02" db="EMBL/GenBank/DDBJ databases">
        <authorList>
            <person name="Seth-Smith MB H."/>
            <person name="Seth-Smith H."/>
        </authorList>
    </citation>
    <scope>NUCLEOTIDE SEQUENCE [LARGE SCALE GENOMIC DNA]</scope>
</reference>
<evidence type="ECO:0000256" key="1">
    <source>
        <dbReference type="SAM" id="Phobius"/>
    </source>
</evidence>
<feature type="transmembrane region" description="Helical" evidence="1">
    <location>
        <begin position="28"/>
        <end position="54"/>
    </location>
</feature>
<proteinExistence type="predicted"/>
<keyword evidence="1" id="KW-0472">Membrane</keyword>
<keyword evidence="3" id="KW-1185">Reference proteome</keyword>
<evidence type="ECO:0000313" key="3">
    <source>
        <dbReference type="Proteomes" id="UP000269998"/>
    </source>
</evidence>
<keyword evidence="1" id="KW-1133">Transmembrane helix</keyword>
<gene>
    <name evidence="2" type="ORF">MB901379_04580</name>
</gene>
<feature type="transmembrane region" description="Helical" evidence="1">
    <location>
        <begin position="66"/>
        <end position="88"/>
    </location>
</feature>
<dbReference type="KEGG" id="mbai:MB901379_04580"/>
<dbReference type="Proteomes" id="UP000269998">
    <property type="component" value="Chromosome"/>
</dbReference>
<evidence type="ECO:0000313" key="2">
    <source>
        <dbReference type="EMBL" id="VDM90968.1"/>
    </source>
</evidence>
<evidence type="ECO:0008006" key="4">
    <source>
        <dbReference type="Google" id="ProtNLM"/>
    </source>
</evidence>
<dbReference type="AlphaFoldDB" id="A0A3S4BLQ6"/>
<keyword evidence="1" id="KW-0812">Transmembrane</keyword>